<dbReference type="AlphaFoldDB" id="A0AAV7JJB2"/>
<comment type="caution">
    <text evidence="1">The sequence shown here is derived from an EMBL/GenBank/DDBJ whole genome shotgun (WGS) entry which is preliminary data.</text>
</comment>
<name>A0AAV7JJB2_9METZ</name>
<accession>A0AAV7JJB2</accession>
<protein>
    <submittedName>
        <fullName evidence="1">Uncharacterized protein</fullName>
    </submittedName>
</protein>
<evidence type="ECO:0000313" key="1">
    <source>
        <dbReference type="EMBL" id="KAI6648566.1"/>
    </source>
</evidence>
<gene>
    <name evidence="1" type="ORF">LOD99_8046</name>
</gene>
<dbReference type="Proteomes" id="UP001165289">
    <property type="component" value="Unassembled WGS sequence"/>
</dbReference>
<proteinExistence type="predicted"/>
<sequence length="320" mass="36866">MENVQCNVLYKHVRLNDPAAQPFGFNDYRFSFLDRIVNWLDAWESLPGKDGKLSKQTFGSLRYACIVLPQITNYLTETYGYSYLPTSFIQTDPSEHGFGLYRMMSGANYHISYLQILEAERCLKISNIQIYFPISPNHDAEIDFDPFLNAISDLSSVECDTQTIQSLAFIAGYAAHQCLKRSPPCYLCQDLLTIDKDCLIHESTGFQYRLLELTDREGLKYPSELVLDSIITVWKNFTVIEGYAEWMRIFVEGSYRQILLDLVCSVDDGCWREQCPSCNLNRSSILRKLVFTEANCLIANKVKNYNSKVASKEFEKRKLK</sequence>
<reference evidence="1 2" key="1">
    <citation type="journal article" date="2023" name="BMC Biol.">
        <title>The compact genome of the sponge Oopsacas minuta (Hexactinellida) is lacking key metazoan core genes.</title>
        <authorList>
            <person name="Santini S."/>
            <person name="Schenkelaars Q."/>
            <person name="Jourda C."/>
            <person name="Duchesne M."/>
            <person name="Belahbib H."/>
            <person name="Rocher C."/>
            <person name="Selva M."/>
            <person name="Riesgo A."/>
            <person name="Vervoort M."/>
            <person name="Leys S.P."/>
            <person name="Kodjabachian L."/>
            <person name="Le Bivic A."/>
            <person name="Borchiellini C."/>
            <person name="Claverie J.M."/>
            <person name="Renard E."/>
        </authorList>
    </citation>
    <scope>NUCLEOTIDE SEQUENCE [LARGE SCALE GENOMIC DNA]</scope>
    <source>
        <strain evidence="1">SPO-2</strain>
    </source>
</reference>
<keyword evidence="2" id="KW-1185">Reference proteome</keyword>
<dbReference type="EMBL" id="JAKMXF010000329">
    <property type="protein sequence ID" value="KAI6648566.1"/>
    <property type="molecule type" value="Genomic_DNA"/>
</dbReference>
<organism evidence="1 2">
    <name type="scientific">Oopsacas minuta</name>
    <dbReference type="NCBI Taxonomy" id="111878"/>
    <lineage>
        <taxon>Eukaryota</taxon>
        <taxon>Metazoa</taxon>
        <taxon>Porifera</taxon>
        <taxon>Hexactinellida</taxon>
        <taxon>Hexasterophora</taxon>
        <taxon>Lyssacinosida</taxon>
        <taxon>Leucopsacidae</taxon>
        <taxon>Oopsacas</taxon>
    </lineage>
</organism>
<evidence type="ECO:0000313" key="2">
    <source>
        <dbReference type="Proteomes" id="UP001165289"/>
    </source>
</evidence>